<dbReference type="PANTHER" id="PTHR43265">
    <property type="entry name" value="ESTERASE ESTD"/>
    <property type="match status" value="1"/>
</dbReference>
<gene>
    <name evidence="2" type="ORF">BS1321_07935</name>
</gene>
<evidence type="ECO:0000313" key="3">
    <source>
        <dbReference type="Proteomes" id="UP000214618"/>
    </source>
</evidence>
<dbReference type="Proteomes" id="UP000214618">
    <property type="component" value="Chromosome"/>
</dbReference>
<dbReference type="SUPFAM" id="SSF53474">
    <property type="entry name" value="alpha/beta-Hydrolases"/>
    <property type="match status" value="1"/>
</dbReference>
<proteinExistence type="predicted"/>
<protein>
    <submittedName>
        <fullName evidence="2">Alpha/beta hydrolase</fullName>
    </submittedName>
</protein>
<evidence type="ECO:0000259" key="1">
    <source>
        <dbReference type="Pfam" id="PF12146"/>
    </source>
</evidence>
<dbReference type="InterPro" id="IPR022742">
    <property type="entry name" value="Hydrolase_4"/>
</dbReference>
<dbReference type="InterPro" id="IPR053145">
    <property type="entry name" value="AB_hydrolase_Est10"/>
</dbReference>
<dbReference type="GO" id="GO:0052689">
    <property type="term" value="F:carboxylic ester hydrolase activity"/>
    <property type="evidence" value="ECO:0007669"/>
    <property type="project" value="TreeGrafter"/>
</dbReference>
<dbReference type="RefSeq" id="WP_063235959.1">
    <property type="nucleotide sequence ID" value="NZ_BCVO01000034.1"/>
</dbReference>
<organism evidence="2 3">
    <name type="scientific">Peribacillus simplex NBRC 15720 = DSM 1321</name>
    <dbReference type="NCBI Taxonomy" id="1349754"/>
    <lineage>
        <taxon>Bacteria</taxon>
        <taxon>Bacillati</taxon>
        <taxon>Bacillota</taxon>
        <taxon>Bacilli</taxon>
        <taxon>Bacillales</taxon>
        <taxon>Bacillaceae</taxon>
        <taxon>Peribacillus</taxon>
    </lineage>
</organism>
<dbReference type="EMBL" id="CP017704">
    <property type="protein sequence ID" value="ASS93902.1"/>
    <property type="molecule type" value="Genomic_DNA"/>
</dbReference>
<dbReference type="Pfam" id="PF12146">
    <property type="entry name" value="Hydrolase_4"/>
    <property type="match status" value="1"/>
</dbReference>
<dbReference type="AlphaFoldDB" id="A0A223EF71"/>
<evidence type="ECO:0000313" key="2">
    <source>
        <dbReference type="EMBL" id="ASS93902.1"/>
    </source>
</evidence>
<name>A0A223EF71_9BACI</name>
<dbReference type="GeneID" id="56472660"/>
<reference evidence="2 3" key="1">
    <citation type="submission" date="2016-10" db="EMBL/GenBank/DDBJ databases">
        <title>The whole genome sequencing and assembly of Bacillus simplex DSM 1321 strain.</title>
        <authorList>
            <person name="Park M.-K."/>
            <person name="Lee Y.-J."/>
            <person name="Yi H."/>
            <person name="Bahn Y.-S."/>
            <person name="Kim J.F."/>
            <person name="Lee D.-W."/>
        </authorList>
    </citation>
    <scope>NUCLEOTIDE SEQUENCE [LARGE SCALE GENOMIC DNA]</scope>
    <source>
        <strain evidence="2 3">DSM 1321</strain>
    </source>
</reference>
<dbReference type="Gene3D" id="3.40.50.1820">
    <property type="entry name" value="alpha/beta hydrolase"/>
    <property type="match status" value="1"/>
</dbReference>
<sequence>MKRPFSIICIIVSAFVLMVGCRTKDTVHVEEKSKEVSSLKAIEGRWEGDIKIPNQPLPIIVHFTKKDGTISIPVQGLNEFPLTSVKLSKSDLFFDMKIQNQQITFDGKVDQERIAGTFVQKGQAFPFELLKKSDQAVEEKESGEIVQADLKNGTIKGLLETPKNKGPFPVMIIIAGSGPTDKDGNTIANPGKNDSLKMLAESLAEKGIASIRYDKRGIGENMQLAGNEKDLRFEQYIDDAAAWVQFAKKDGRFSKVGIIGHSEGSLIGMAAAKKTETDIFISLAGAGEPIDQLLIKQLEEQLTPKLLTESKDILAKLKQGKQVETVSADLQSVFRPSVQPYMISWIQYNPIKSVKELNIPVLIVNGNRDIQVPATNAKALHKEKGDSELLILEKMNHVLKEAPADRNGNLATYTNPELPLSPGLVNGIIEFLNKYDITSNDDHKNDN</sequence>
<dbReference type="PROSITE" id="PS51257">
    <property type="entry name" value="PROKAR_LIPOPROTEIN"/>
    <property type="match status" value="1"/>
</dbReference>
<accession>A0A223EF71</accession>
<dbReference type="PANTHER" id="PTHR43265:SF1">
    <property type="entry name" value="ESTERASE ESTD"/>
    <property type="match status" value="1"/>
</dbReference>
<dbReference type="OrthoDB" id="9809549at2"/>
<dbReference type="InterPro" id="IPR029058">
    <property type="entry name" value="AB_hydrolase_fold"/>
</dbReference>
<feature type="domain" description="Serine aminopeptidase S33" evidence="1">
    <location>
        <begin position="198"/>
        <end position="398"/>
    </location>
</feature>
<keyword evidence="2" id="KW-0378">Hydrolase</keyword>